<dbReference type="AlphaFoldDB" id="A0A2H0RJY1"/>
<evidence type="ECO:0000313" key="2">
    <source>
        <dbReference type="Proteomes" id="UP000230833"/>
    </source>
</evidence>
<gene>
    <name evidence="1" type="ORF">COV07_01990</name>
</gene>
<proteinExistence type="predicted"/>
<organism evidence="1 2">
    <name type="scientific">Candidatus Vogelbacteria bacterium CG10_big_fil_rev_8_21_14_0_10_45_14</name>
    <dbReference type="NCBI Taxonomy" id="1975042"/>
    <lineage>
        <taxon>Bacteria</taxon>
        <taxon>Candidatus Vogeliibacteriota</taxon>
    </lineage>
</organism>
<dbReference type="EMBL" id="PCYL01000025">
    <property type="protein sequence ID" value="PIR46872.1"/>
    <property type="molecule type" value="Genomic_DNA"/>
</dbReference>
<accession>A0A2H0RJY1</accession>
<reference evidence="1 2" key="1">
    <citation type="submission" date="2017-09" db="EMBL/GenBank/DDBJ databases">
        <title>Depth-based differentiation of microbial function through sediment-hosted aquifers and enrichment of novel symbionts in the deep terrestrial subsurface.</title>
        <authorList>
            <person name="Probst A.J."/>
            <person name="Ladd B."/>
            <person name="Jarett J.K."/>
            <person name="Geller-Mcgrath D.E."/>
            <person name="Sieber C.M."/>
            <person name="Emerson J.B."/>
            <person name="Anantharaman K."/>
            <person name="Thomas B.C."/>
            <person name="Malmstrom R."/>
            <person name="Stieglmeier M."/>
            <person name="Klingl A."/>
            <person name="Woyke T."/>
            <person name="Ryan C.M."/>
            <person name="Banfield J.F."/>
        </authorList>
    </citation>
    <scope>NUCLEOTIDE SEQUENCE [LARGE SCALE GENOMIC DNA]</scope>
    <source>
        <strain evidence="1">CG10_big_fil_rev_8_21_14_0_10_45_14</strain>
    </source>
</reference>
<comment type="caution">
    <text evidence="1">The sequence shown here is derived from an EMBL/GenBank/DDBJ whole genome shotgun (WGS) entry which is preliminary data.</text>
</comment>
<evidence type="ECO:0000313" key="1">
    <source>
        <dbReference type="EMBL" id="PIR46872.1"/>
    </source>
</evidence>
<sequence length="201" mass="23528">MANNQEDSVLINVSELNFHDVLKDIENMYWFFILSVRTLSDYDVQNILRTKNSTQEGYLTFNHMLDKFNKATDLHIEKTGNVATSKLNILKEMVFMGKAMAILTYDFLSLSSYNANINQDKEFQFLRHIRNGAAHNNRFNLKDEKGEWKIEENEIVKWNGMEISRKLQGSTVFNDFISLFSVFLLAKHFSERLIKIDAKQK</sequence>
<name>A0A2H0RJY1_9BACT</name>
<protein>
    <submittedName>
        <fullName evidence="1">Uncharacterized protein</fullName>
    </submittedName>
</protein>
<dbReference type="Proteomes" id="UP000230833">
    <property type="component" value="Unassembled WGS sequence"/>
</dbReference>